<dbReference type="Pfam" id="PF13550">
    <property type="entry name" value="Phage-tail_3"/>
    <property type="match status" value="1"/>
</dbReference>
<dbReference type="Gene3D" id="3.20.20.80">
    <property type="entry name" value="Glycosidases"/>
    <property type="match status" value="1"/>
</dbReference>
<dbReference type="InterPro" id="IPR025195">
    <property type="entry name" value="GTA_TIM_dom"/>
</dbReference>
<proteinExistence type="predicted"/>
<keyword evidence="7" id="KW-1185">Reference proteome</keyword>
<dbReference type="RefSeq" id="WP_085629654.1">
    <property type="nucleotide sequence ID" value="NZ_JAFBWU010000008.1"/>
</dbReference>
<dbReference type="OrthoDB" id="8445115at2"/>
<evidence type="ECO:0000259" key="2">
    <source>
        <dbReference type="Pfam" id="PF13550"/>
    </source>
</evidence>
<evidence type="ECO:0000313" key="4">
    <source>
        <dbReference type="EMBL" id="MBM2413307.1"/>
    </source>
</evidence>
<sequence>MATLVLSAAGAALGSSLGGSVLGLSMSAVGRFAGATLGRAIDQRVLGGGARSIETGRLDRLRLSTAGEGQPIPQIFGRMRVGGHIIWATQFKENVSKSGDGKGLSAQPTIKEYSYSVSLAVALCEGEITSVNRVWADGAEISVHDLNMVVYPGSRDQLPDPKMEAVEGAGLVPAYRGTAYVVFEDLDLSRFGNRVPQFSFEVTRPVQDDPEDVPFNIRAVAMIPGTGEYSLATEAVSLDGGAGKSNTVNVNSPSDRADFETSLKHLQDEVPDCGAVSLVVSWFGSDLRCGDCVIQPKVEQVAADSAEMPWMVSGLVRADAGLVPVDEGRPVYGGTPCDASVVQSIRDMVAKGLEVLYYPFILMAQMPGNGLPNPWTGEMEQPKLPWRGRITASVAPGQVGDLTGTSLVDAEVAAFFGAAQVDDFVVAEGVVHYAPGGLELGSEAEGGSEAEEVPQDWGYRRFILHQAYLCAVSEGVTAFCIGSEMRSLTQLRGASGFPAVDALRVLAEECRAILGPDVKIGYAADWSEYFGYHPQDGSGDVYFHLDPLWADPNVDFIGIDNYMRLSDWRDGEGHADADWGSIYNLDYLRANVAGGEGYDWYYPSQDARDLQVREPITDGAYGEPWVWRYKDIRSWWSQPHHNRVGGVRQAVQTEWVPSSKPIWFTEIGCAAVDKATNEPNKFLDPKSSESTLPAYSNGLRDELIQHQYLRAMLSYWGDPANNPVSGLYGEPMIDMGRVFVWAWDARPYPWFPNVDEMWSDGPNYRRGHWINGRVSGRTLASVVAEICERSGLRDYDVSALFGFVRGYLAPDVTDARRVLQPLMLAYGFDAIERDGGVVFRNRDGARAVSLEFDQLASHDDLGIEVIQSRSSEADMSGRVRLNFVEADGDYRNISEESVLPDEGTHAVAESEVPLLLTRPEGRQAVERWLSEARVSRDAVRFALPLSQQALGAGDVVRLPIEAGAMAVRIDRVEQTTHQLIDAVRVEAEVYHPADFPDDPTPSRRFVASGPVLPLFLDLPLITGDEVPHAPHLAVTADPWPGDVAVYDAVEDAGYSLNGLVGVASTVGVTLNAVARAPSGLVDHATLIEVALTSGSLSSVSEAGLLSGANLAAIGSGEPDGWEIIQFRTAELTGPGVWRLTGLLRGQFGTDALVPDILPTGAFFVLLDGTARQIALASSLRGQARHYRIGPADKPFDHAAYRHEVQAFAGLGLRPYSPVHLRAYMSAGDVSVSWIRRARLDADSWDLTEIPLGEDRQAYTLRVLVEGAVVRSVDLTAPGWVYTATMQADDGIAGTVDIEVAQVSDRFGEGPVSRVMVFV</sequence>
<evidence type="ECO:0000313" key="7">
    <source>
        <dbReference type="Proteomes" id="UP000809440"/>
    </source>
</evidence>
<dbReference type="Pfam" id="PF23666">
    <property type="entry name" value="Rcc01698_C"/>
    <property type="match status" value="1"/>
</dbReference>
<organism evidence="4 6">
    <name type="scientific">Marivita cryptomonadis</name>
    <dbReference type="NCBI Taxonomy" id="505252"/>
    <lineage>
        <taxon>Bacteria</taxon>
        <taxon>Pseudomonadati</taxon>
        <taxon>Pseudomonadota</taxon>
        <taxon>Alphaproteobacteria</taxon>
        <taxon>Rhodobacterales</taxon>
        <taxon>Roseobacteraceae</taxon>
        <taxon>Marivita</taxon>
    </lineage>
</organism>
<evidence type="ECO:0000313" key="6">
    <source>
        <dbReference type="Proteomes" id="UP000755667"/>
    </source>
</evidence>
<feature type="domain" description="Tip attachment protein J" evidence="2">
    <location>
        <begin position="813"/>
        <end position="973"/>
    </location>
</feature>
<dbReference type="GeneID" id="62641249"/>
<gene>
    <name evidence="4" type="ORF">JQX41_13410</name>
    <name evidence="5" type="ORF">JQX48_13415</name>
</gene>
<dbReference type="EMBL" id="JAFBXF010000008">
    <property type="protein sequence ID" value="MBM2417975.1"/>
    <property type="molecule type" value="Genomic_DNA"/>
</dbReference>
<protein>
    <submittedName>
        <fullName evidence="4">Glycoside hydrolase/phage tail family protein</fullName>
    </submittedName>
</protein>
<dbReference type="GO" id="GO:0016787">
    <property type="term" value="F:hydrolase activity"/>
    <property type="evidence" value="ECO:0007669"/>
    <property type="project" value="UniProtKB-KW"/>
</dbReference>
<name>A0A9Q2S5N3_9RHOB</name>
<reference evidence="4 7" key="1">
    <citation type="submission" date="2021-01" db="EMBL/GenBank/DDBJ databases">
        <title>Diatom-associated Roseobacters Show Island Model of Population Structure.</title>
        <authorList>
            <person name="Qu L."/>
            <person name="Feng X."/>
            <person name="Chen Y."/>
            <person name="Li L."/>
            <person name="Wang X."/>
            <person name="Hu Z."/>
            <person name="Wang H."/>
            <person name="Luo H."/>
        </authorList>
    </citation>
    <scope>NUCLEOTIDE SEQUENCE</scope>
    <source>
        <strain evidence="5 7">CC28-63</strain>
        <strain evidence="4">CC28-69</strain>
    </source>
</reference>
<accession>A0A9Q2S5N3</accession>
<evidence type="ECO:0000259" key="1">
    <source>
        <dbReference type="Pfam" id="PF13547"/>
    </source>
</evidence>
<dbReference type="Pfam" id="PF13547">
    <property type="entry name" value="GTA_TIM"/>
    <property type="match status" value="1"/>
</dbReference>
<evidence type="ECO:0000259" key="3">
    <source>
        <dbReference type="Pfam" id="PF23666"/>
    </source>
</evidence>
<evidence type="ECO:0000313" key="5">
    <source>
        <dbReference type="EMBL" id="MBM2417975.1"/>
    </source>
</evidence>
<dbReference type="SUPFAM" id="SSF51445">
    <property type="entry name" value="(Trans)glycosidases"/>
    <property type="match status" value="1"/>
</dbReference>
<dbReference type="Proteomes" id="UP000809440">
    <property type="component" value="Unassembled WGS sequence"/>
</dbReference>
<dbReference type="InterPro" id="IPR056490">
    <property type="entry name" value="Rcc01698_C"/>
</dbReference>
<dbReference type="CDD" id="cd19607">
    <property type="entry name" value="GTA_TIM-barrel-like"/>
    <property type="match status" value="1"/>
</dbReference>
<dbReference type="InterPro" id="IPR017853">
    <property type="entry name" value="GH"/>
</dbReference>
<feature type="domain" description="GTA TIM-barrel-like" evidence="1">
    <location>
        <begin position="457"/>
        <end position="752"/>
    </location>
</feature>
<dbReference type="InterPro" id="IPR032876">
    <property type="entry name" value="J_dom"/>
</dbReference>
<feature type="domain" description="Rcc01698-like C-terminal" evidence="3">
    <location>
        <begin position="1064"/>
        <end position="1164"/>
    </location>
</feature>
<keyword evidence="4" id="KW-0378">Hydrolase</keyword>
<comment type="caution">
    <text evidence="4">The sequence shown here is derived from an EMBL/GenBank/DDBJ whole genome shotgun (WGS) entry which is preliminary data.</text>
</comment>
<dbReference type="EMBL" id="JAFBXE010000008">
    <property type="protein sequence ID" value="MBM2413307.1"/>
    <property type="molecule type" value="Genomic_DNA"/>
</dbReference>
<dbReference type="Proteomes" id="UP000755667">
    <property type="component" value="Unassembled WGS sequence"/>
</dbReference>